<evidence type="ECO:0000313" key="4">
    <source>
        <dbReference type="Proteomes" id="UP000806285"/>
    </source>
</evidence>
<keyword evidence="1" id="KW-0812">Transmembrane</keyword>
<comment type="caution">
    <text evidence="3">The sequence shown here is derived from an EMBL/GenBank/DDBJ whole genome shotgun (WGS) entry which is preliminary data.</text>
</comment>
<keyword evidence="4" id="KW-1185">Reference proteome</keyword>
<feature type="transmembrane region" description="Helical" evidence="1">
    <location>
        <begin position="301"/>
        <end position="319"/>
    </location>
</feature>
<dbReference type="InterPro" id="IPR002656">
    <property type="entry name" value="Acyl_transf_3_dom"/>
</dbReference>
<reference evidence="3 4" key="1">
    <citation type="submission" date="2020-10" db="EMBL/GenBank/DDBJ databases">
        <title>Ramlibacter sp. HM2 16S ribosomal RNA gene Genome sequencing and assembly.</title>
        <authorList>
            <person name="Kang M."/>
        </authorList>
    </citation>
    <scope>NUCLEOTIDE SEQUENCE [LARGE SCALE GENOMIC DNA]</scope>
    <source>
        <strain evidence="3 4">HM2</strain>
    </source>
</reference>
<evidence type="ECO:0000313" key="3">
    <source>
        <dbReference type="EMBL" id="MBE7368200.1"/>
    </source>
</evidence>
<name>A0ABR9S3U8_9BURK</name>
<feature type="transmembrane region" description="Helical" evidence="1">
    <location>
        <begin position="82"/>
        <end position="99"/>
    </location>
</feature>
<keyword evidence="3" id="KW-0808">Transferase</keyword>
<keyword evidence="3" id="KW-0012">Acyltransferase</keyword>
<feature type="transmembrane region" description="Helical" evidence="1">
    <location>
        <begin position="238"/>
        <end position="253"/>
    </location>
</feature>
<dbReference type="PANTHER" id="PTHR23028:SF53">
    <property type="entry name" value="ACYL_TRANSF_3 DOMAIN-CONTAINING PROTEIN"/>
    <property type="match status" value="1"/>
</dbReference>
<feature type="transmembrane region" description="Helical" evidence="1">
    <location>
        <begin position="155"/>
        <end position="176"/>
    </location>
</feature>
<dbReference type="RefSeq" id="WP_193676806.1">
    <property type="nucleotide sequence ID" value="NZ_JADDIV010000003.1"/>
</dbReference>
<protein>
    <submittedName>
        <fullName evidence="3">Acyltransferase</fullName>
    </submittedName>
</protein>
<feature type="transmembrane region" description="Helical" evidence="1">
    <location>
        <begin position="35"/>
        <end position="61"/>
    </location>
</feature>
<feature type="domain" description="Acyltransferase 3" evidence="2">
    <location>
        <begin position="5"/>
        <end position="315"/>
    </location>
</feature>
<proteinExistence type="predicted"/>
<keyword evidence="1" id="KW-0472">Membrane</keyword>
<dbReference type="PANTHER" id="PTHR23028">
    <property type="entry name" value="ACETYLTRANSFERASE"/>
    <property type="match status" value="1"/>
</dbReference>
<dbReference type="Proteomes" id="UP000806285">
    <property type="component" value="Unassembled WGS sequence"/>
</dbReference>
<keyword evidence="1" id="KW-1133">Transmembrane helix</keyword>
<feature type="transmembrane region" description="Helical" evidence="1">
    <location>
        <begin position="213"/>
        <end position="232"/>
    </location>
</feature>
<organism evidence="3 4">
    <name type="scientific">Ramlibacter pallidus</name>
    <dbReference type="NCBI Taxonomy" id="2780087"/>
    <lineage>
        <taxon>Bacteria</taxon>
        <taxon>Pseudomonadati</taxon>
        <taxon>Pseudomonadota</taxon>
        <taxon>Betaproteobacteria</taxon>
        <taxon>Burkholderiales</taxon>
        <taxon>Comamonadaceae</taxon>
        <taxon>Ramlibacter</taxon>
    </lineage>
</organism>
<evidence type="ECO:0000259" key="2">
    <source>
        <dbReference type="Pfam" id="PF01757"/>
    </source>
</evidence>
<dbReference type="InterPro" id="IPR050879">
    <property type="entry name" value="Acyltransferase_3"/>
</dbReference>
<evidence type="ECO:0000256" key="1">
    <source>
        <dbReference type="SAM" id="Phobius"/>
    </source>
</evidence>
<dbReference type="Pfam" id="PF01757">
    <property type="entry name" value="Acyl_transf_3"/>
    <property type="match status" value="1"/>
</dbReference>
<feature type="transmembrane region" description="Helical" evidence="1">
    <location>
        <begin position="188"/>
        <end position="206"/>
    </location>
</feature>
<sequence length="354" mass="39486">MQRIRGFDGLRALAVLSVIAFHAEAWRRIGLHDGLAALLNNLGVPLFFVLSGFLITSLLLAETRHRGSVDVWAFYARRALRILPLYLLALLLLFALEYFQQIRLSRCTWAHAVTHTLNFAGQNCQFAALSHFWSLAVEEHFYLFWPLAFLAGPRFAFVVLLVVVAVCQGMLWTGVLAPFEATHDPSRWTLPGVLPIAVGGIAAFYVESSLSKAAFVTRARLVVLAVACAVVYFERLTATWYAAIACILLFVYYNQDGVLTRLLEWRPLAFLGTISYGLYVWQGVLGGNGAYREFPNFPPPLEIGLLLTFVVAPVSYYCFERPIMRLKKRFRRAPDLQGPGPVVAAVDGRSPSSV</sequence>
<accession>A0ABR9S3U8</accession>
<dbReference type="EMBL" id="JADDIV010000003">
    <property type="protein sequence ID" value="MBE7368200.1"/>
    <property type="molecule type" value="Genomic_DNA"/>
</dbReference>
<dbReference type="GO" id="GO:0016746">
    <property type="term" value="F:acyltransferase activity"/>
    <property type="evidence" value="ECO:0007669"/>
    <property type="project" value="UniProtKB-KW"/>
</dbReference>
<feature type="transmembrane region" description="Helical" evidence="1">
    <location>
        <begin position="265"/>
        <end position="281"/>
    </location>
</feature>
<gene>
    <name evidence="3" type="ORF">IM787_11635</name>
</gene>